<feature type="compositionally biased region" description="Low complexity" evidence="1">
    <location>
        <begin position="124"/>
        <end position="141"/>
    </location>
</feature>
<evidence type="ECO:0000256" key="1">
    <source>
        <dbReference type="SAM" id="MobiDB-lite"/>
    </source>
</evidence>
<name>A0A9D1FU52_9BACT</name>
<dbReference type="EMBL" id="DVJO01000033">
    <property type="protein sequence ID" value="HIS82262.1"/>
    <property type="molecule type" value="Genomic_DNA"/>
</dbReference>
<proteinExistence type="predicted"/>
<comment type="caution">
    <text evidence="2">The sequence shown here is derived from an EMBL/GenBank/DDBJ whole genome shotgun (WGS) entry which is preliminary data.</text>
</comment>
<reference evidence="2" key="1">
    <citation type="submission" date="2020-10" db="EMBL/GenBank/DDBJ databases">
        <authorList>
            <person name="Gilroy R."/>
        </authorList>
    </citation>
    <scope>NUCLEOTIDE SEQUENCE</scope>
    <source>
        <strain evidence="2">CHK152-2994</strain>
    </source>
</reference>
<feature type="region of interest" description="Disordered" evidence="1">
    <location>
        <begin position="104"/>
        <end position="170"/>
    </location>
</feature>
<feature type="compositionally biased region" description="Polar residues" evidence="1">
    <location>
        <begin position="104"/>
        <end position="123"/>
    </location>
</feature>
<organism evidence="2 3">
    <name type="scientific">Candidatus Scatenecus faecavium</name>
    <dbReference type="NCBI Taxonomy" id="2840915"/>
    <lineage>
        <taxon>Bacteria</taxon>
        <taxon>Candidatus Scatenecus</taxon>
    </lineage>
</organism>
<evidence type="ECO:0000313" key="3">
    <source>
        <dbReference type="Proteomes" id="UP000824139"/>
    </source>
</evidence>
<sequence length="484" mass="53413">MGFDYTVSKDDLGLTYIFLEQAKKQAGFDGSKKINWQNVMSVFDEIQKEEQAEGQRLFRGGTDKTRAGWGKSYAIQTGDKISLSDEQMNKIYSAMGLNLSKPEQQEQNLPVQQEAAQNTQNTGQASDAAAPPTSAPQTTQTHGPSPSDPPVQTSDITEHESAQSQITEKQKQEFNEALAGFEISDTVPDADYLKAGGFGAAKNGNGKYNITLMDEDGLNYVMDKNGGRTYTNSNGESIRISSFEALLVENGATQVTYSSGENLNSIVYNKDGKPLQGSLIEQQDGTSVVYQYSYEAGKPVLQSIQTLQKFDDEENPAQNNTGVKLPENFGSLMETASEVLFDRRRGDTVDLTPYESVEKNMTIKQKDEAENLYSEFWENTPISGFSDGSLGVSYSKGGFCTSSEEEFENVKPLAKTVCSMLTAGKDKYIELLQGEKDLRAFQKAGKADSVSKEDWTFLVYYNYCLEGLNFELDENGGFVRKPVE</sequence>
<evidence type="ECO:0000313" key="2">
    <source>
        <dbReference type="EMBL" id="HIS82262.1"/>
    </source>
</evidence>
<dbReference type="Proteomes" id="UP000824139">
    <property type="component" value="Unassembled WGS sequence"/>
</dbReference>
<dbReference type="AlphaFoldDB" id="A0A9D1FU52"/>
<accession>A0A9D1FU52</accession>
<gene>
    <name evidence="2" type="ORF">IAD41_01475</name>
</gene>
<reference evidence="2" key="2">
    <citation type="journal article" date="2021" name="PeerJ">
        <title>Extensive microbial diversity within the chicken gut microbiome revealed by metagenomics and culture.</title>
        <authorList>
            <person name="Gilroy R."/>
            <person name="Ravi A."/>
            <person name="Getino M."/>
            <person name="Pursley I."/>
            <person name="Horton D.L."/>
            <person name="Alikhan N.F."/>
            <person name="Baker D."/>
            <person name="Gharbi K."/>
            <person name="Hall N."/>
            <person name="Watson M."/>
            <person name="Adriaenssens E.M."/>
            <person name="Foster-Nyarko E."/>
            <person name="Jarju S."/>
            <person name="Secka A."/>
            <person name="Antonio M."/>
            <person name="Oren A."/>
            <person name="Chaudhuri R.R."/>
            <person name="La Ragione R."/>
            <person name="Hildebrand F."/>
            <person name="Pallen M.J."/>
        </authorList>
    </citation>
    <scope>NUCLEOTIDE SEQUENCE</scope>
    <source>
        <strain evidence="2">CHK152-2994</strain>
    </source>
</reference>
<protein>
    <submittedName>
        <fullName evidence="2">Uncharacterized protein</fullName>
    </submittedName>
</protein>